<dbReference type="GO" id="GO:0004300">
    <property type="term" value="F:enoyl-CoA hydratase activity"/>
    <property type="evidence" value="ECO:0007669"/>
    <property type="project" value="TreeGrafter"/>
</dbReference>
<evidence type="ECO:0000313" key="4">
    <source>
        <dbReference type="Proteomes" id="UP000475385"/>
    </source>
</evidence>
<dbReference type="InterPro" id="IPR002539">
    <property type="entry name" value="MaoC-like_dom"/>
</dbReference>
<protein>
    <submittedName>
        <fullName evidence="3">3-alpha,7-alpha, 12-alpha-trihydroxy-5-beta-cholest-24-enoyl-CoA hydratase</fullName>
    </submittedName>
</protein>
<organism evidence="3 4">
    <name type="scientific">Falsiroseomonas algicola</name>
    <dbReference type="NCBI Taxonomy" id="2716930"/>
    <lineage>
        <taxon>Bacteria</taxon>
        <taxon>Pseudomonadati</taxon>
        <taxon>Pseudomonadota</taxon>
        <taxon>Alphaproteobacteria</taxon>
        <taxon>Acetobacterales</taxon>
        <taxon>Roseomonadaceae</taxon>
        <taxon>Falsiroseomonas</taxon>
    </lineage>
</organism>
<dbReference type="Pfam" id="PF22622">
    <property type="entry name" value="MFE-2_hydrat-2_N"/>
    <property type="match status" value="1"/>
</dbReference>
<evidence type="ECO:0000259" key="1">
    <source>
        <dbReference type="Pfam" id="PF01575"/>
    </source>
</evidence>
<proteinExistence type="predicted"/>
<sequence length="286" mass="30587">MPIVTEKLLNFPIPEIRQTLRWQDTALYALSLGVGQDPMDEDDLRFVTEGASMQALPTIPVVLGYPGFWLADPATGVDAVRLVAGEQSVELHAPLPVEGEIIGRSRVTGLVDRGAGKGALLYVAREVIEAATGQRLATVEQTIFLRGDGGFGGPTGPVRKPAPEPEGAPAFMLDLPTRPEMALLYRLNGDHNPLHSSPSLAAKAGFPRPILHGLGTFGVVGRALLRLVCGNDPARFGKMECRFSAPVFPGETISTEIWPDANGAAFRAKVVERDVVVISNGRLALR</sequence>
<name>A0A6M1LN49_9PROT</name>
<dbReference type="CDD" id="cd03448">
    <property type="entry name" value="HDE_HSD"/>
    <property type="match status" value="1"/>
</dbReference>
<accession>A0A6M1LN49</accession>
<reference evidence="3 4" key="1">
    <citation type="submission" date="2020-03" db="EMBL/GenBank/DDBJ databases">
        <title>Roseomonas stagni sp. nov., isolated from pond water in Japan.</title>
        <authorList>
            <person name="Furuhata K."/>
            <person name="Miyamoto H."/>
            <person name="Goto K."/>
        </authorList>
    </citation>
    <scope>NUCLEOTIDE SEQUENCE [LARGE SCALE GENOMIC DNA]</scope>
    <source>
        <strain evidence="3 4">PeD5</strain>
    </source>
</reference>
<dbReference type="Proteomes" id="UP000475385">
    <property type="component" value="Unassembled WGS sequence"/>
</dbReference>
<dbReference type="SUPFAM" id="SSF54637">
    <property type="entry name" value="Thioesterase/thiol ester dehydrase-isomerase"/>
    <property type="match status" value="2"/>
</dbReference>
<feature type="domain" description="MaoC-like" evidence="1">
    <location>
        <begin position="164"/>
        <end position="279"/>
    </location>
</feature>
<dbReference type="GO" id="GO:0003857">
    <property type="term" value="F:(3S)-3-hydroxyacyl-CoA dehydrogenase (NAD+) activity"/>
    <property type="evidence" value="ECO:0007669"/>
    <property type="project" value="TreeGrafter"/>
</dbReference>
<dbReference type="PANTHER" id="PTHR13078:SF56">
    <property type="entry name" value="PEROXISOMAL MULTIFUNCTIONAL ENZYME TYPE 2"/>
    <property type="match status" value="1"/>
</dbReference>
<dbReference type="EMBL" id="JAAIKB010000006">
    <property type="protein sequence ID" value="NGM21449.1"/>
    <property type="molecule type" value="Genomic_DNA"/>
</dbReference>
<dbReference type="GO" id="GO:0006635">
    <property type="term" value="P:fatty acid beta-oxidation"/>
    <property type="evidence" value="ECO:0007669"/>
    <property type="project" value="TreeGrafter"/>
</dbReference>
<dbReference type="Pfam" id="PF01575">
    <property type="entry name" value="MaoC_dehydratas"/>
    <property type="match status" value="1"/>
</dbReference>
<gene>
    <name evidence="3" type="ORF">G3576_15605</name>
</gene>
<dbReference type="Gene3D" id="3.10.129.10">
    <property type="entry name" value="Hotdog Thioesterase"/>
    <property type="match status" value="1"/>
</dbReference>
<comment type="caution">
    <text evidence="3">The sequence shown here is derived from an EMBL/GenBank/DDBJ whole genome shotgun (WGS) entry which is preliminary data.</text>
</comment>
<dbReference type="InterPro" id="IPR029069">
    <property type="entry name" value="HotDog_dom_sf"/>
</dbReference>
<evidence type="ECO:0000313" key="3">
    <source>
        <dbReference type="EMBL" id="NGM21449.1"/>
    </source>
</evidence>
<dbReference type="AlphaFoldDB" id="A0A6M1LN49"/>
<feature type="domain" description="Peroxisomal multifunctional enzyme type 2-like N-terminal" evidence="2">
    <location>
        <begin position="23"/>
        <end position="147"/>
    </location>
</feature>
<dbReference type="RefSeq" id="WP_164695364.1">
    <property type="nucleotide sequence ID" value="NZ_JAAIKB010000006.1"/>
</dbReference>
<keyword evidence="4" id="KW-1185">Reference proteome</keyword>
<dbReference type="InterPro" id="IPR054357">
    <property type="entry name" value="MFE-2_N"/>
</dbReference>
<dbReference type="GO" id="GO:0044594">
    <property type="term" value="F:17-beta-hydroxysteroid dehydrogenase (NAD+) activity"/>
    <property type="evidence" value="ECO:0007669"/>
    <property type="project" value="TreeGrafter"/>
</dbReference>
<evidence type="ECO:0000259" key="2">
    <source>
        <dbReference type="Pfam" id="PF22622"/>
    </source>
</evidence>
<dbReference type="PANTHER" id="PTHR13078">
    <property type="entry name" value="PEROXISOMAL MULTIFUNCTIONAL ENZYME TYPE 2-RELATED"/>
    <property type="match status" value="1"/>
</dbReference>